<dbReference type="AlphaFoldDB" id="A0A4U6UHJ3"/>
<dbReference type="EMBL" id="CM016556">
    <property type="protein sequence ID" value="TKW14164.1"/>
    <property type="molecule type" value="Genomic_DNA"/>
</dbReference>
<protein>
    <submittedName>
        <fullName evidence="1">Uncharacterized protein</fullName>
    </submittedName>
</protein>
<evidence type="ECO:0000313" key="2">
    <source>
        <dbReference type="Proteomes" id="UP000298652"/>
    </source>
</evidence>
<name>A0A4U6UHJ3_SETVI</name>
<dbReference type="Gramene" id="TKW14164">
    <property type="protein sequence ID" value="TKW14164"/>
    <property type="gene ID" value="SEVIR_5G149600v2"/>
</dbReference>
<accession>A0A4U6UHJ3</accession>
<keyword evidence="2" id="KW-1185">Reference proteome</keyword>
<dbReference type="Proteomes" id="UP000298652">
    <property type="component" value="Chromosome 5"/>
</dbReference>
<reference evidence="1" key="1">
    <citation type="submission" date="2019-03" db="EMBL/GenBank/DDBJ databases">
        <title>WGS assembly of Setaria viridis.</title>
        <authorList>
            <person name="Huang P."/>
            <person name="Jenkins J."/>
            <person name="Grimwood J."/>
            <person name="Barry K."/>
            <person name="Healey A."/>
            <person name="Mamidi S."/>
            <person name="Sreedasyam A."/>
            <person name="Shu S."/>
            <person name="Feldman M."/>
            <person name="Wu J."/>
            <person name="Yu Y."/>
            <person name="Chen C."/>
            <person name="Johnson J."/>
            <person name="Rokhsar D."/>
            <person name="Baxter I."/>
            <person name="Schmutz J."/>
            <person name="Brutnell T."/>
            <person name="Kellogg E."/>
        </authorList>
    </citation>
    <scope>NUCLEOTIDE SEQUENCE [LARGE SCALE GENOMIC DNA]</scope>
</reference>
<proteinExistence type="predicted"/>
<sequence>MMAKGFVVSKGLHATQTVRFRASLVAAAATDVQSLPEVPLLEKECKPNYVRIMLGTIVQFSSVASGSQSHLQVCAGRSILKRVLLGGRLREERGRGGEKRGEEKRGEDDTWVHLRWVK</sequence>
<organism evidence="1 2">
    <name type="scientific">Setaria viridis</name>
    <name type="common">Green bristlegrass</name>
    <name type="synonym">Setaria italica subsp. viridis</name>
    <dbReference type="NCBI Taxonomy" id="4556"/>
    <lineage>
        <taxon>Eukaryota</taxon>
        <taxon>Viridiplantae</taxon>
        <taxon>Streptophyta</taxon>
        <taxon>Embryophyta</taxon>
        <taxon>Tracheophyta</taxon>
        <taxon>Spermatophyta</taxon>
        <taxon>Magnoliopsida</taxon>
        <taxon>Liliopsida</taxon>
        <taxon>Poales</taxon>
        <taxon>Poaceae</taxon>
        <taxon>PACMAD clade</taxon>
        <taxon>Panicoideae</taxon>
        <taxon>Panicodae</taxon>
        <taxon>Paniceae</taxon>
        <taxon>Cenchrinae</taxon>
        <taxon>Setaria</taxon>
    </lineage>
</organism>
<gene>
    <name evidence="1" type="ORF">SEVIR_5G149600v2</name>
</gene>
<evidence type="ECO:0000313" key="1">
    <source>
        <dbReference type="EMBL" id="TKW14164.1"/>
    </source>
</evidence>